<feature type="domain" description="Multidrug resistance protein MdtA-like C-terminal permuted SH3" evidence="4">
    <location>
        <begin position="287"/>
        <end position="345"/>
    </location>
</feature>
<evidence type="ECO:0000256" key="2">
    <source>
        <dbReference type="SAM" id="SignalP"/>
    </source>
</evidence>
<evidence type="ECO:0000313" key="6">
    <source>
        <dbReference type="Proteomes" id="UP000181981"/>
    </source>
</evidence>
<evidence type="ECO:0000313" key="5">
    <source>
        <dbReference type="EMBL" id="SET75804.1"/>
    </source>
</evidence>
<dbReference type="FunFam" id="2.40.30.170:FF:000010">
    <property type="entry name" value="Efflux RND transporter periplasmic adaptor subunit"/>
    <property type="match status" value="1"/>
</dbReference>
<keyword evidence="2" id="KW-0732">Signal</keyword>
<comment type="similarity">
    <text evidence="1">Belongs to the membrane fusion protein (MFP) (TC 8.A.1) family.</text>
</comment>
<dbReference type="Gene3D" id="2.40.30.170">
    <property type="match status" value="1"/>
</dbReference>
<dbReference type="EMBL" id="FOHT01000022">
    <property type="protein sequence ID" value="SET75804.1"/>
    <property type="molecule type" value="Genomic_DNA"/>
</dbReference>
<dbReference type="Gene3D" id="1.10.287.470">
    <property type="entry name" value="Helix hairpin bin"/>
    <property type="match status" value="1"/>
</dbReference>
<dbReference type="Pfam" id="PF25967">
    <property type="entry name" value="RND-MFP_C"/>
    <property type="match status" value="1"/>
</dbReference>
<organism evidence="5 6">
    <name type="scientific">Draconibacterium orientale</name>
    <dbReference type="NCBI Taxonomy" id="1168034"/>
    <lineage>
        <taxon>Bacteria</taxon>
        <taxon>Pseudomonadati</taxon>
        <taxon>Bacteroidota</taxon>
        <taxon>Bacteroidia</taxon>
        <taxon>Marinilabiliales</taxon>
        <taxon>Prolixibacteraceae</taxon>
        <taxon>Draconibacterium</taxon>
    </lineage>
</organism>
<dbReference type="Proteomes" id="UP000181981">
    <property type="component" value="Unassembled WGS sequence"/>
</dbReference>
<sequence>MKIIPKMKHIKLLILLGVVVAAISCNNQTGSESTELAVPVSVENIKLKSIQQFVSTTGTAKAVYETELSSEIEGNYILQTNPRTGRKFQLGDRVEKGQVIIKLENAEYLNGLNIESTKLNLEISEQEYEKQKSLYEKGGVTLLEMRNSEVSMISAKNNYESAEIQLSKMQVVAPFSGVVVALPYYTEGVRVSAGERMVSLMNYNKMYVEINLPEKNISEVTTGQEVMITNYTLTEDTLVGHVTELSPIISDETRTFTGKLEIDNPELKLRPGMFIKANIITAQKDSAVVIPKDVIMTGSRGKYVFIVGRNSAANDRRITTGISNQDEIEVTEGLSANDRLIIKGFETLRDNSKVKVIL</sequence>
<dbReference type="Gene3D" id="2.40.420.20">
    <property type="match status" value="1"/>
</dbReference>
<evidence type="ECO:0000256" key="1">
    <source>
        <dbReference type="ARBA" id="ARBA00009477"/>
    </source>
</evidence>
<evidence type="ECO:0000259" key="4">
    <source>
        <dbReference type="Pfam" id="PF25967"/>
    </source>
</evidence>
<dbReference type="GO" id="GO:1990281">
    <property type="term" value="C:efflux pump complex"/>
    <property type="evidence" value="ECO:0007669"/>
    <property type="project" value="TreeGrafter"/>
</dbReference>
<feature type="domain" description="CusB-like beta-barrel" evidence="3">
    <location>
        <begin position="208"/>
        <end position="281"/>
    </location>
</feature>
<dbReference type="AlphaFoldDB" id="A0A1I0GX86"/>
<dbReference type="NCBIfam" id="TIGR01730">
    <property type="entry name" value="RND_mfp"/>
    <property type="match status" value="1"/>
</dbReference>
<feature type="chain" id="PRO_5010227653" evidence="2">
    <location>
        <begin position="22"/>
        <end position="358"/>
    </location>
</feature>
<evidence type="ECO:0000259" key="3">
    <source>
        <dbReference type="Pfam" id="PF25954"/>
    </source>
</evidence>
<gene>
    <name evidence="5" type="ORF">SAMN05444285_12240</name>
</gene>
<proteinExistence type="inferred from homology"/>
<reference evidence="5 6" key="1">
    <citation type="submission" date="2016-10" db="EMBL/GenBank/DDBJ databases">
        <authorList>
            <person name="de Groot N.N."/>
        </authorList>
    </citation>
    <scope>NUCLEOTIDE SEQUENCE [LARGE SCALE GENOMIC DNA]</scope>
    <source>
        <strain evidence="5 6">DSM 25947</strain>
    </source>
</reference>
<feature type="signal peptide" evidence="2">
    <location>
        <begin position="1"/>
        <end position="21"/>
    </location>
</feature>
<name>A0A1I0GX86_9BACT</name>
<dbReference type="InterPro" id="IPR058627">
    <property type="entry name" value="MdtA-like_C"/>
</dbReference>
<dbReference type="InterPro" id="IPR006143">
    <property type="entry name" value="RND_pump_MFP"/>
</dbReference>
<dbReference type="InterPro" id="IPR058792">
    <property type="entry name" value="Beta-barrel_RND_2"/>
</dbReference>
<dbReference type="Gene3D" id="2.40.50.100">
    <property type="match status" value="1"/>
</dbReference>
<dbReference type="SUPFAM" id="SSF111369">
    <property type="entry name" value="HlyD-like secretion proteins"/>
    <property type="match status" value="1"/>
</dbReference>
<dbReference type="PROSITE" id="PS51257">
    <property type="entry name" value="PROKAR_LIPOPROTEIN"/>
    <property type="match status" value="1"/>
</dbReference>
<dbReference type="Pfam" id="PF25954">
    <property type="entry name" value="Beta-barrel_RND_2"/>
    <property type="match status" value="1"/>
</dbReference>
<dbReference type="PANTHER" id="PTHR30469">
    <property type="entry name" value="MULTIDRUG RESISTANCE PROTEIN MDTA"/>
    <property type="match status" value="1"/>
</dbReference>
<protein>
    <submittedName>
        <fullName evidence="5">RND family efflux transporter, MFP subunit</fullName>
    </submittedName>
</protein>
<dbReference type="GO" id="GO:0015562">
    <property type="term" value="F:efflux transmembrane transporter activity"/>
    <property type="evidence" value="ECO:0007669"/>
    <property type="project" value="TreeGrafter"/>
</dbReference>
<accession>A0A1I0GX86</accession>